<proteinExistence type="predicted"/>
<dbReference type="Proteomes" id="UP001214301">
    <property type="component" value="Chromosome"/>
</dbReference>
<organism evidence="1 2">
    <name type="scientific">Pseudomonas capeferrum</name>
    <dbReference type="NCBI Taxonomy" id="1495066"/>
    <lineage>
        <taxon>Bacteria</taxon>
        <taxon>Pseudomonadati</taxon>
        <taxon>Pseudomonadota</taxon>
        <taxon>Gammaproteobacteria</taxon>
        <taxon>Pseudomonadales</taxon>
        <taxon>Pseudomonadaceae</taxon>
        <taxon>Pseudomonas</taxon>
    </lineage>
</organism>
<gene>
    <name evidence="1" type="ORF">PMC74_22025</name>
</gene>
<reference evidence="1 2" key="1">
    <citation type="journal article" date="2020" name="Front. Microbiol.">
        <title>Toward Biorecycling: Isolation of a Soil Bacterium That Grows on a Polyurethane Oligomer and Monomer.</title>
        <authorList>
            <person name="Espinosa M.J.C."/>
            <person name="Blanco A.C."/>
            <person name="Schmidgall T."/>
            <person name="Atanasoff-Kardjalieff A.K."/>
            <person name="Kappelmeyer U."/>
            <person name="Tischler D."/>
            <person name="Pieper D.H."/>
            <person name="Heipieper H.J."/>
            <person name="Eberlein C."/>
        </authorList>
    </citation>
    <scope>NUCLEOTIDE SEQUENCE [LARGE SCALE GENOMIC DNA]</scope>
    <source>
        <strain evidence="1 2">TDA1</strain>
    </source>
</reference>
<keyword evidence="2" id="KW-1185">Reference proteome</keyword>
<dbReference type="RefSeq" id="WP_177326485.1">
    <property type="nucleotide sequence ID" value="NZ_CP116669.1"/>
</dbReference>
<accession>A0ABY7R741</accession>
<evidence type="ECO:0000313" key="1">
    <source>
        <dbReference type="EMBL" id="WCH99411.1"/>
    </source>
</evidence>
<dbReference type="EMBL" id="CP116669">
    <property type="protein sequence ID" value="WCH99411.1"/>
    <property type="molecule type" value="Genomic_DNA"/>
</dbReference>
<name>A0ABY7R741_9PSED</name>
<protein>
    <recommendedName>
        <fullName evidence="3">DNA-binding protein</fullName>
    </recommendedName>
</protein>
<evidence type="ECO:0008006" key="3">
    <source>
        <dbReference type="Google" id="ProtNLM"/>
    </source>
</evidence>
<evidence type="ECO:0000313" key="2">
    <source>
        <dbReference type="Proteomes" id="UP001214301"/>
    </source>
</evidence>
<sequence>MAQGTTTHEVLHPEIGRIEAAKAALRERFEEHLARASEAVVLKAVALTDEKAFAALAKVEVETKRSIATRNQEAVSRMNARAFERVDGRCELLDAKAACEILGITKQALSQKTKAGNLLAYTNSGNRRKFYPSFQFANNKPRAVVARLIKALEVDPADLEAMNFLVQHLVGKMDYSDPGEPSNEVPRFELLDDSVALRIITRDYVNALTAGQ</sequence>